<feature type="transmembrane region" description="Helical" evidence="1">
    <location>
        <begin position="53"/>
        <end position="75"/>
    </location>
</feature>
<feature type="transmembrane region" description="Helical" evidence="1">
    <location>
        <begin position="129"/>
        <end position="149"/>
    </location>
</feature>
<keyword evidence="1" id="KW-1133">Transmembrane helix</keyword>
<evidence type="ECO:0000313" key="2">
    <source>
        <dbReference type="EMBL" id="MFC4874425.1"/>
    </source>
</evidence>
<comment type="caution">
    <text evidence="2">The sequence shown here is derived from an EMBL/GenBank/DDBJ whole genome shotgun (WGS) entry which is preliminary data.</text>
</comment>
<dbReference type="Proteomes" id="UP001595818">
    <property type="component" value="Unassembled WGS sequence"/>
</dbReference>
<name>A0ABV9T6R9_9BACT</name>
<evidence type="ECO:0000256" key="1">
    <source>
        <dbReference type="SAM" id="Phobius"/>
    </source>
</evidence>
<dbReference type="EMBL" id="JBHSJJ010000018">
    <property type="protein sequence ID" value="MFC4874425.1"/>
    <property type="molecule type" value="Genomic_DNA"/>
</dbReference>
<sequence>MENLSSRLLTSIYLALVFYCIGAIMIENEVNYRTWLLVGAEEFPAFHTTFDELLFPFFKLPLALCLFFSFLLMAIKPPRKYLLIYIVNFAVLTYFLGISLWLQVPIHEQLNEQHSTGQILKLIDNNRLYRSPAVVLMLVSNFYLLYVSIDRRNSTTV</sequence>
<feature type="transmembrane region" description="Helical" evidence="1">
    <location>
        <begin position="82"/>
        <end position="102"/>
    </location>
</feature>
<reference evidence="3" key="1">
    <citation type="journal article" date="2019" name="Int. J. Syst. Evol. Microbiol.">
        <title>The Global Catalogue of Microorganisms (GCM) 10K type strain sequencing project: providing services to taxonomists for standard genome sequencing and annotation.</title>
        <authorList>
            <consortium name="The Broad Institute Genomics Platform"/>
            <consortium name="The Broad Institute Genome Sequencing Center for Infectious Disease"/>
            <person name="Wu L."/>
            <person name="Ma J."/>
        </authorList>
    </citation>
    <scope>NUCLEOTIDE SEQUENCE [LARGE SCALE GENOMIC DNA]</scope>
    <source>
        <strain evidence="3">CGMCC 4.7466</strain>
    </source>
</reference>
<dbReference type="RefSeq" id="WP_377068259.1">
    <property type="nucleotide sequence ID" value="NZ_JBHSJJ010000018.1"/>
</dbReference>
<keyword evidence="1" id="KW-0472">Membrane</keyword>
<keyword evidence="1" id="KW-0812">Transmembrane</keyword>
<feature type="transmembrane region" description="Helical" evidence="1">
    <location>
        <begin position="7"/>
        <end position="26"/>
    </location>
</feature>
<organism evidence="2 3">
    <name type="scientific">Negadavirga shengliensis</name>
    <dbReference type="NCBI Taxonomy" id="1389218"/>
    <lineage>
        <taxon>Bacteria</taxon>
        <taxon>Pseudomonadati</taxon>
        <taxon>Bacteroidota</taxon>
        <taxon>Cytophagia</taxon>
        <taxon>Cytophagales</taxon>
        <taxon>Cyclobacteriaceae</taxon>
        <taxon>Negadavirga</taxon>
    </lineage>
</organism>
<gene>
    <name evidence="2" type="ORF">ACFPFU_22165</name>
</gene>
<protein>
    <submittedName>
        <fullName evidence="2">Uncharacterized protein</fullName>
    </submittedName>
</protein>
<keyword evidence="3" id="KW-1185">Reference proteome</keyword>
<accession>A0ABV9T6R9</accession>
<evidence type="ECO:0000313" key="3">
    <source>
        <dbReference type="Proteomes" id="UP001595818"/>
    </source>
</evidence>
<proteinExistence type="predicted"/>